<proteinExistence type="predicted"/>
<evidence type="ECO:0000256" key="4">
    <source>
        <dbReference type="ARBA" id="ARBA00023014"/>
    </source>
</evidence>
<feature type="domain" description="Radical SAM core" evidence="5">
    <location>
        <begin position="38"/>
        <end position="273"/>
    </location>
</feature>
<dbReference type="InterPro" id="IPR007197">
    <property type="entry name" value="rSAM"/>
</dbReference>
<dbReference type="PANTHER" id="PTHR13932:SF5">
    <property type="entry name" value="RADICAL S-ADENOSYL METHIONINE DOMAIN-CONTAINING PROTEIN 1, MITOCHONDRIAL"/>
    <property type="match status" value="1"/>
</dbReference>
<reference evidence="6" key="1">
    <citation type="submission" date="2022-08" db="EMBL/GenBank/DDBJ databases">
        <title>Novel sulfate-reducing endosymbionts in the free-living metamonad Anaeramoeba.</title>
        <authorList>
            <person name="Jerlstrom-Hultqvist J."/>
            <person name="Cepicka I."/>
            <person name="Gallot-Lavallee L."/>
            <person name="Salas-Leiva D."/>
            <person name="Curtis B.A."/>
            <person name="Zahonova K."/>
            <person name="Pipaliya S."/>
            <person name="Dacks J."/>
            <person name="Roger A.J."/>
        </authorList>
    </citation>
    <scope>NUCLEOTIDE SEQUENCE</scope>
    <source>
        <strain evidence="6">Schooner1</strain>
    </source>
</reference>
<keyword evidence="3" id="KW-0408">Iron</keyword>
<dbReference type="SUPFAM" id="SSF102114">
    <property type="entry name" value="Radical SAM enzymes"/>
    <property type="match status" value="1"/>
</dbReference>
<dbReference type="Pfam" id="PF04055">
    <property type="entry name" value="Radical_SAM"/>
    <property type="match status" value="1"/>
</dbReference>
<evidence type="ECO:0000256" key="3">
    <source>
        <dbReference type="ARBA" id="ARBA00023004"/>
    </source>
</evidence>
<dbReference type="Gene3D" id="3.20.20.70">
    <property type="entry name" value="Aldolase class I"/>
    <property type="match status" value="1"/>
</dbReference>
<dbReference type="PANTHER" id="PTHR13932">
    <property type="entry name" value="COPROPORPHYRINIGEN III OXIDASE"/>
    <property type="match status" value="1"/>
</dbReference>
<dbReference type="Proteomes" id="UP001150062">
    <property type="component" value="Unassembled WGS sequence"/>
</dbReference>
<dbReference type="SFLD" id="SFLDG01065">
    <property type="entry name" value="anaerobic_coproporphyrinogen-I"/>
    <property type="match status" value="1"/>
</dbReference>
<evidence type="ECO:0000313" key="6">
    <source>
        <dbReference type="EMBL" id="KAJ6229096.1"/>
    </source>
</evidence>
<organism evidence="6 7">
    <name type="scientific">Anaeramoeba flamelloides</name>
    <dbReference type="NCBI Taxonomy" id="1746091"/>
    <lineage>
        <taxon>Eukaryota</taxon>
        <taxon>Metamonada</taxon>
        <taxon>Anaeramoebidae</taxon>
        <taxon>Anaeramoeba</taxon>
    </lineage>
</organism>
<keyword evidence="7" id="KW-1185">Reference proteome</keyword>
<keyword evidence="2" id="KW-0479">Metal-binding</keyword>
<dbReference type="EMBL" id="JAOAOG010000323">
    <property type="protein sequence ID" value="KAJ6229096.1"/>
    <property type="molecule type" value="Genomic_DNA"/>
</dbReference>
<keyword evidence="1" id="KW-0949">S-adenosyl-L-methionine</keyword>
<dbReference type="InterPro" id="IPR013785">
    <property type="entry name" value="Aldolase_TIM"/>
</dbReference>
<accession>A0ABQ8X9G0</accession>
<dbReference type="SMART" id="SM00729">
    <property type="entry name" value="Elp3"/>
    <property type="match status" value="1"/>
</dbReference>
<protein>
    <submittedName>
        <fullName evidence="6">Coproporphyrinigen iii oxidase</fullName>
    </submittedName>
</protein>
<comment type="caution">
    <text evidence="6">The sequence shown here is derived from an EMBL/GenBank/DDBJ whole genome shotgun (WGS) entry which is preliminary data.</text>
</comment>
<sequence length="445" mass="50749">MLKTLENKIKKGVFFPEVYVYPTPRLYKPLRKLKLESLDFGEDLNLYIHVPFCKKICSYCGYVKMIDQEKIRNRYVDCLIKEIEVVGRSVKGQSKKVNSLHFGGGTPSLLSLSQIRSLMGAMGKAFPHIKDPKNQGCEVSIETTPEMIDETLVSNLLEIGFNRVSCGVQSLLESELSLANRKTNVDDITKSIYKLHKAGVPNIVLDLMVGIAGQSEESFKQTVLQTIELHPDTVEVYALGAMPNTKWKDQLQTFMNTKKLYNCYQIAMDLFLENGYIQDCHNRYALPGRGSFLQEDNTFDGQALIGFGAGARTYSKTFHYRNSYSTVDHRGAILRYIEKMENDQSPIESGLSLSREEQIRQYAIYNIESLNLSDFQNRFGITFASFFDSALSDLCQLNLGSFVNKNTFALTKKGLIYRDLIAHQFYSPQVNKVENQYRPIMEEYK</sequence>
<evidence type="ECO:0000256" key="2">
    <source>
        <dbReference type="ARBA" id="ARBA00022723"/>
    </source>
</evidence>
<dbReference type="PROSITE" id="PS51918">
    <property type="entry name" value="RADICAL_SAM"/>
    <property type="match status" value="1"/>
</dbReference>
<evidence type="ECO:0000256" key="1">
    <source>
        <dbReference type="ARBA" id="ARBA00022691"/>
    </source>
</evidence>
<gene>
    <name evidence="6" type="ORF">M0813_08013</name>
</gene>
<dbReference type="InterPro" id="IPR058240">
    <property type="entry name" value="rSAM_sf"/>
</dbReference>
<evidence type="ECO:0000259" key="5">
    <source>
        <dbReference type="PROSITE" id="PS51918"/>
    </source>
</evidence>
<dbReference type="InterPro" id="IPR034505">
    <property type="entry name" value="Coproporphyrinogen-III_oxidase"/>
</dbReference>
<dbReference type="InterPro" id="IPR006638">
    <property type="entry name" value="Elp3/MiaA/NifB-like_rSAM"/>
</dbReference>
<keyword evidence="4" id="KW-0411">Iron-sulfur</keyword>
<name>A0ABQ8X9G0_9EUKA</name>
<dbReference type="SFLD" id="SFLDG01082">
    <property type="entry name" value="B12-binding_domain_containing"/>
    <property type="match status" value="1"/>
</dbReference>
<dbReference type="SFLD" id="SFLDS00029">
    <property type="entry name" value="Radical_SAM"/>
    <property type="match status" value="1"/>
</dbReference>
<evidence type="ECO:0000313" key="7">
    <source>
        <dbReference type="Proteomes" id="UP001150062"/>
    </source>
</evidence>